<keyword evidence="5 15" id="KW-0812">Transmembrane</keyword>
<evidence type="ECO:0000256" key="15">
    <source>
        <dbReference type="SAM" id="Phobius"/>
    </source>
</evidence>
<feature type="compositionally biased region" description="Basic and acidic residues" evidence="14">
    <location>
        <begin position="34"/>
        <end position="51"/>
    </location>
</feature>
<feature type="region of interest" description="Disordered" evidence="14">
    <location>
        <begin position="268"/>
        <end position="310"/>
    </location>
</feature>
<name>A0A8T9SYB9_9BACT</name>
<protein>
    <submittedName>
        <fullName evidence="17">DNA translocase FtsK 4TM domain-containing protein</fullName>
    </submittedName>
</protein>
<dbReference type="InterPro" id="IPR027417">
    <property type="entry name" value="P-loop_NTPase"/>
</dbReference>
<evidence type="ECO:0000256" key="1">
    <source>
        <dbReference type="ARBA" id="ARBA00004651"/>
    </source>
</evidence>
<keyword evidence="7" id="KW-0159">Chromosome partition</keyword>
<feature type="compositionally biased region" description="Low complexity" evidence="14">
    <location>
        <begin position="23"/>
        <end position="33"/>
    </location>
</feature>
<evidence type="ECO:0000256" key="12">
    <source>
        <dbReference type="ARBA" id="ARBA00023306"/>
    </source>
</evidence>
<keyword evidence="4" id="KW-0132">Cell division</keyword>
<dbReference type="GO" id="GO:0007059">
    <property type="term" value="P:chromosome segregation"/>
    <property type="evidence" value="ECO:0007669"/>
    <property type="project" value="UniProtKB-KW"/>
</dbReference>
<evidence type="ECO:0000256" key="14">
    <source>
        <dbReference type="SAM" id="MobiDB-lite"/>
    </source>
</evidence>
<organism evidence="17 18">
    <name type="scientific">Hymenobacter aerilatus</name>
    <dbReference type="NCBI Taxonomy" id="2932251"/>
    <lineage>
        <taxon>Bacteria</taxon>
        <taxon>Pseudomonadati</taxon>
        <taxon>Bacteroidota</taxon>
        <taxon>Cytophagia</taxon>
        <taxon>Cytophagales</taxon>
        <taxon>Hymenobacteraceae</taxon>
        <taxon>Hymenobacter</taxon>
    </lineage>
</organism>
<dbReference type="PROSITE" id="PS50901">
    <property type="entry name" value="FTSK"/>
    <property type="match status" value="1"/>
</dbReference>
<feature type="compositionally biased region" description="Polar residues" evidence="14">
    <location>
        <begin position="1"/>
        <end position="13"/>
    </location>
</feature>
<evidence type="ECO:0000313" key="18">
    <source>
        <dbReference type="Proteomes" id="UP000829925"/>
    </source>
</evidence>
<keyword evidence="12" id="KW-0131">Cell cycle</keyword>
<dbReference type="Gene3D" id="3.40.50.300">
    <property type="entry name" value="P-loop containing nucleotide triphosphate hydrolases"/>
    <property type="match status" value="1"/>
</dbReference>
<dbReference type="InterPro" id="IPR002543">
    <property type="entry name" value="FtsK_dom"/>
</dbReference>
<evidence type="ECO:0000313" key="17">
    <source>
        <dbReference type="EMBL" id="UOR07242.1"/>
    </source>
</evidence>
<gene>
    <name evidence="17" type="ORF">MUN82_09110</name>
</gene>
<evidence type="ECO:0000259" key="16">
    <source>
        <dbReference type="PROSITE" id="PS50901"/>
    </source>
</evidence>
<keyword evidence="11 15" id="KW-0472">Membrane</keyword>
<dbReference type="PANTHER" id="PTHR22683:SF41">
    <property type="entry name" value="DNA TRANSLOCASE FTSK"/>
    <property type="match status" value="1"/>
</dbReference>
<dbReference type="Gene3D" id="1.10.10.10">
    <property type="entry name" value="Winged helix-like DNA-binding domain superfamily/Winged helix DNA-binding domain"/>
    <property type="match status" value="1"/>
</dbReference>
<dbReference type="GO" id="GO:0005524">
    <property type="term" value="F:ATP binding"/>
    <property type="evidence" value="ECO:0007669"/>
    <property type="project" value="UniProtKB-UniRule"/>
</dbReference>
<evidence type="ECO:0000256" key="2">
    <source>
        <dbReference type="ARBA" id="ARBA00006474"/>
    </source>
</evidence>
<dbReference type="InterPro" id="IPR036390">
    <property type="entry name" value="WH_DNA-bd_sf"/>
</dbReference>
<feature type="domain" description="FtsK" evidence="16">
    <location>
        <begin position="625"/>
        <end position="830"/>
    </location>
</feature>
<evidence type="ECO:0000256" key="6">
    <source>
        <dbReference type="ARBA" id="ARBA00022741"/>
    </source>
</evidence>
<feature type="transmembrane region" description="Helical" evidence="15">
    <location>
        <begin position="231"/>
        <end position="252"/>
    </location>
</feature>
<dbReference type="GO" id="GO:0051301">
    <property type="term" value="P:cell division"/>
    <property type="evidence" value="ECO:0007669"/>
    <property type="project" value="UniProtKB-KW"/>
</dbReference>
<keyword evidence="10" id="KW-0238">DNA-binding</keyword>
<dbReference type="InterPro" id="IPR050206">
    <property type="entry name" value="FtsK/SpoIIIE/SftA"/>
</dbReference>
<dbReference type="AlphaFoldDB" id="A0A8T9SYB9"/>
<feature type="compositionally biased region" description="Low complexity" evidence="14">
    <location>
        <begin position="269"/>
        <end position="289"/>
    </location>
</feature>
<comment type="subcellular location">
    <subcellularLocation>
        <location evidence="1">Cell membrane</location>
        <topology evidence="1">Multi-pass membrane protein</topology>
    </subcellularLocation>
</comment>
<dbReference type="Pfam" id="PF13491">
    <property type="entry name" value="FtsK_4TM"/>
    <property type="match status" value="1"/>
</dbReference>
<evidence type="ECO:0000256" key="3">
    <source>
        <dbReference type="ARBA" id="ARBA00022475"/>
    </source>
</evidence>
<feature type="transmembrane region" description="Helical" evidence="15">
    <location>
        <begin position="176"/>
        <end position="198"/>
    </location>
</feature>
<dbReference type="EMBL" id="CP095053">
    <property type="protein sequence ID" value="UOR07242.1"/>
    <property type="molecule type" value="Genomic_DNA"/>
</dbReference>
<feature type="compositionally biased region" description="Acidic residues" evidence="14">
    <location>
        <begin position="296"/>
        <end position="310"/>
    </location>
</feature>
<feature type="transmembrane region" description="Helical" evidence="15">
    <location>
        <begin position="82"/>
        <end position="104"/>
    </location>
</feature>
<dbReference type="Gene3D" id="3.30.980.40">
    <property type="match status" value="1"/>
</dbReference>
<keyword evidence="9 15" id="KW-1133">Transmembrane helix</keyword>
<keyword evidence="18" id="KW-1185">Reference proteome</keyword>
<evidence type="ECO:0000256" key="8">
    <source>
        <dbReference type="ARBA" id="ARBA00022840"/>
    </source>
</evidence>
<dbReference type="SMART" id="SM00843">
    <property type="entry name" value="Ftsk_gamma"/>
    <property type="match status" value="1"/>
</dbReference>
<dbReference type="InterPro" id="IPR025199">
    <property type="entry name" value="FtsK_4TM"/>
</dbReference>
<dbReference type="SUPFAM" id="SSF52540">
    <property type="entry name" value="P-loop containing nucleoside triphosphate hydrolases"/>
    <property type="match status" value="1"/>
</dbReference>
<dbReference type="Pfam" id="PF01580">
    <property type="entry name" value="FtsK_SpoIIIE"/>
    <property type="match status" value="1"/>
</dbReference>
<sequence length="982" mass="105782">MAKNTYKQTNTAPASRANEPRPTRAATPVAEEAAPAREQPRREPRNKEKPKVAPRAARPPLRLPSVRLGGLFSFLRDRRFQLFLGFFFLLSSIYLTIAFVSFLFTGHADQSVVENLANTPVKEAGQESSNLLGLVGAWAAQLLIYKGFGVAAFAVIPVVFFLGYKIVFRRADVSVSYVLALSLFSMLWLSVLLGYVVLSMQAPDADPNLAHRLDFLSGGVGYEAALWLSSLIGWGTVLLLAFLLISFVVFFFNVTTLGLSRGVGEEEAVSSPAVATPTTATNRAGNTARFSPAASEEMEEDNTLEPDEDEEDDALNITLHDRRPVAATPVPTEPEVVRTGAVAGGAVALSVAPAAVAAPAVAASAGAAATVADAGAVAAKAAASGPSFSFEMPTAEPEVASTATSASRVPTPLSLADLADDTTPLPAATASALPLTVEPAKPEAPFEIEDKTGELDPSAGADMAVIAEEDEDAEAMPAVNYDPTLDLPRYQYPTLELLNDYGAPKAQVSKEELEANKDRIVETLGHYGINIASIKATIGPTVTLYEIVPDAGVRISKIKSLEDDIALSLAALGIRIIAPIPGKGTIGIEVPNTKKEMVSIRSVFATDKFINTEMDLPISFGRTITNEVFVVDLAKMPHLLMAGATGQGKSVGLNVILASLLYKRHPSELKFVLVDPKKVELSIFNKIERHFLAKLPDTEEAIITDTKKVVNTLNSLCMEMDRRYDLLKDAGCRNLKEYNRKFVERRLNPKKGHRYMPFIVLVIDELADLMMTAGKEVETPIARLAQLARAIGIHLIVATQRPSVNVITGIIKANFPCRISFKVTSKIDSRTILDAGGADQLVGQGDMLISQGSDIIRVQCAFIDTPEVDRLCDFVGEQQGYPDAYQLPEVAGEDGGGNGGEDFDPADRDSMFEEAARVIVTHQQGSTSLIQRKLKLGYNRAGRLIDQLEHAGIVGPFEGSKAREVLIPDEYSLEQLLNTMQK</sequence>
<evidence type="ECO:0000256" key="11">
    <source>
        <dbReference type="ARBA" id="ARBA00023136"/>
    </source>
</evidence>
<dbReference type="Proteomes" id="UP000829925">
    <property type="component" value="Chromosome"/>
</dbReference>
<feature type="transmembrane region" description="Helical" evidence="15">
    <location>
        <begin position="143"/>
        <end position="164"/>
    </location>
</feature>
<accession>A0A8T9SYB9</accession>
<evidence type="ECO:0000256" key="5">
    <source>
        <dbReference type="ARBA" id="ARBA00022692"/>
    </source>
</evidence>
<keyword evidence="3" id="KW-1003">Cell membrane</keyword>
<comment type="similarity">
    <text evidence="2">Belongs to the FtsK/SpoIIIE/SftA family.</text>
</comment>
<dbReference type="GO" id="GO:0003677">
    <property type="term" value="F:DNA binding"/>
    <property type="evidence" value="ECO:0007669"/>
    <property type="project" value="UniProtKB-KW"/>
</dbReference>
<feature type="binding site" evidence="13">
    <location>
        <begin position="643"/>
        <end position="650"/>
    </location>
    <ligand>
        <name>ATP</name>
        <dbReference type="ChEBI" id="CHEBI:30616"/>
    </ligand>
</feature>
<dbReference type="RefSeq" id="WP_245096846.1">
    <property type="nucleotide sequence ID" value="NZ_CP095053.1"/>
</dbReference>
<dbReference type="Pfam" id="PF09397">
    <property type="entry name" value="FtsK_gamma"/>
    <property type="match status" value="1"/>
</dbReference>
<evidence type="ECO:0000256" key="9">
    <source>
        <dbReference type="ARBA" id="ARBA00022989"/>
    </source>
</evidence>
<dbReference type="Pfam" id="PF17854">
    <property type="entry name" value="FtsK_alpha"/>
    <property type="match status" value="1"/>
</dbReference>
<evidence type="ECO:0000256" key="10">
    <source>
        <dbReference type="ARBA" id="ARBA00023125"/>
    </source>
</evidence>
<dbReference type="PANTHER" id="PTHR22683">
    <property type="entry name" value="SPORULATION PROTEIN RELATED"/>
    <property type="match status" value="1"/>
</dbReference>
<feature type="region of interest" description="Disordered" evidence="14">
    <location>
        <begin position="1"/>
        <end position="56"/>
    </location>
</feature>
<keyword evidence="8 13" id="KW-0067">ATP-binding</keyword>
<reference evidence="17 18" key="1">
    <citation type="submission" date="2022-04" db="EMBL/GenBank/DDBJ databases">
        <title>Hymenobacter sp. isolated from the air.</title>
        <authorList>
            <person name="Won M."/>
            <person name="Lee C.-M."/>
            <person name="Woen H.-Y."/>
            <person name="Kwon S.-W."/>
        </authorList>
    </citation>
    <scope>NUCLEOTIDE SEQUENCE [LARGE SCALE GENOMIC DNA]</scope>
    <source>
        <strain evidence="18">5413 J-13</strain>
    </source>
</reference>
<keyword evidence="6 13" id="KW-0547">Nucleotide-binding</keyword>
<proteinExistence type="inferred from homology"/>
<evidence type="ECO:0000256" key="13">
    <source>
        <dbReference type="PROSITE-ProRule" id="PRU00289"/>
    </source>
</evidence>
<dbReference type="InterPro" id="IPR036388">
    <property type="entry name" value="WH-like_DNA-bd_sf"/>
</dbReference>
<evidence type="ECO:0000256" key="4">
    <source>
        <dbReference type="ARBA" id="ARBA00022618"/>
    </source>
</evidence>
<dbReference type="KEGG" id="haei:MUN82_09110"/>
<dbReference type="GO" id="GO:0005886">
    <property type="term" value="C:plasma membrane"/>
    <property type="evidence" value="ECO:0007669"/>
    <property type="project" value="UniProtKB-SubCell"/>
</dbReference>
<dbReference type="InterPro" id="IPR041027">
    <property type="entry name" value="FtsK_alpha"/>
</dbReference>
<dbReference type="SUPFAM" id="SSF46785">
    <property type="entry name" value="Winged helix' DNA-binding domain"/>
    <property type="match status" value="1"/>
</dbReference>
<evidence type="ECO:0000256" key="7">
    <source>
        <dbReference type="ARBA" id="ARBA00022829"/>
    </source>
</evidence>
<dbReference type="InterPro" id="IPR018541">
    <property type="entry name" value="Ftsk_gamma"/>
</dbReference>